<feature type="coiled-coil region" evidence="1">
    <location>
        <begin position="251"/>
        <end position="283"/>
    </location>
</feature>
<evidence type="ECO:0000256" key="1">
    <source>
        <dbReference type="SAM" id="Coils"/>
    </source>
</evidence>
<proteinExistence type="predicted"/>
<gene>
    <name evidence="2" type="ORF">FH966_02690</name>
</gene>
<comment type="caution">
    <text evidence="2">The sequence shown here is derived from an EMBL/GenBank/DDBJ whole genome shotgun (WGS) entry which is preliminary data.</text>
</comment>
<name>A0A549YFP5_9BACI</name>
<organism evidence="2 3">
    <name type="scientific">Lentibacillus cibarius</name>
    <dbReference type="NCBI Taxonomy" id="2583219"/>
    <lineage>
        <taxon>Bacteria</taxon>
        <taxon>Bacillati</taxon>
        <taxon>Bacillota</taxon>
        <taxon>Bacilli</taxon>
        <taxon>Bacillales</taxon>
        <taxon>Bacillaceae</taxon>
        <taxon>Lentibacillus</taxon>
    </lineage>
</organism>
<keyword evidence="3" id="KW-1185">Reference proteome</keyword>
<sequence length="306" mass="34654">MIDYKSIPSSTAQQLNDATLFDDEFVFTYTGSIDEKKLYDDINKRLTGLETSLDRNKEELEAINHMTADFCVANDEKEEVLLRVGWLRRLYQVKEEIETVDTKQKTKSLRRLLSPVQTCPMKNQLMTKMDELEQSLPEEDDISSEPSNEQQLMEKAIEEAGDVFINLGKTGRDFVIAGVLEQFRGNANVDTVKESAIAIEQRVKALSDVNDQNEVIASLEQLPLKSFAGLKTDRKVVIANRLIESNKWNGLAAMDRQIAQLDRAITKEEKEKEEAENTVLTEDGKAALTLNINDNADNNSKFIMLD</sequence>
<protein>
    <submittedName>
        <fullName evidence="2">Uncharacterized protein</fullName>
    </submittedName>
</protein>
<reference evidence="2 3" key="1">
    <citation type="submission" date="2019-07" db="EMBL/GenBank/DDBJ databases">
        <title>Genomic analysis of Lentibacillus sp. NKC851-2.</title>
        <authorList>
            <person name="Oh Y.J."/>
        </authorList>
    </citation>
    <scope>NUCLEOTIDE SEQUENCE [LARGE SCALE GENOMIC DNA]</scope>
    <source>
        <strain evidence="2 3">NKC851-2</strain>
    </source>
</reference>
<keyword evidence="1" id="KW-0175">Coiled coil</keyword>
<dbReference type="Proteomes" id="UP000319280">
    <property type="component" value="Unassembled WGS sequence"/>
</dbReference>
<dbReference type="EMBL" id="VJMZ01000001">
    <property type="protein sequence ID" value="TRM10709.1"/>
    <property type="molecule type" value="Genomic_DNA"/>
</dbReference>
<accession>A0A549YFP5</accession>
<evidence type="ECO:0000313" key="2">
    <source>
        <dbReference type="EMBL" id="TRM10709.1"/>
    </source>
</evidence>
<dbReference type="AlphaFoldDB" id="A0A549YFP5"/>
<evidence type="ECO:0000313" key="3">
    <source>
        <dbReference type="Proteomes" id="UP000319280"/>
    </source>
</evidence>
<dbReference type="RefSeq" id="WP_142789978.1">
    <property type="nucleotide sequence ID" value="NZ_VJMZ01000001.1"/>
</dbReference>